<evidence type="ECO:0000313" key="7">
    <source>
        <dbReference type="Proteomes" id="UP000683557"/>
    </source>
</evidence>
<feature type="region of interest" description="Disordered" evidence="3">
    <location>
        <begin position="153"/>
        <end position="172"/>
    </location>
</feature>
<sequence>MTYLTKINRTYYLRLVVPPDLKDHYRTREIKRSLRTRCLADARKLLYPALADLQKQFHEIRGKRMYTPPTITAEAVTIFRRLHPGTQTHVSVTTTQSFGPGWVVEQEAGLAPHPDLVAIQVRLDEGWTLTASDEWEFVGVQTLQIPSAVLAPTQRQEPAPAPDLKPVASAPPPQKQLLLSEAIKLYKAHREAPADTVHYRPMDASTLNSDKQALKQLTRWLDGKDVPVESLLDLDYKKLTLFMMEEKNGKKGLNKASADTRLRYLRFFFNHLKEFGHIDRVPTIVSPKKHGEEKVKKANLPYSFSELNTFFSYVINNKPHKVSDRQSQLELTYLILMFIYTGFRSTEQASFTKNDIKTYNGVTYFDFTKLTKNNVASIRMVPVHSNLIELGLLEFAGKQKDKIFPVTIENYRKRFNEILYATGIKSTLRSKTFHSCRATFDTRLHGRIADSVRLTLMGHVKHGMDTIYLHQLLDNLTMYRDDLEKLVYELDFATLKADLLYELEYLYPADGTRARKGTKHGAV</sequence>
<dbReference type="Pfam" id="PF20172">
    <property type="entry name" value="DUF6538"/>
    <property type="match status" value="1"/>
</dbReference>
<accession>A0ABX8J6D1</accession>
<dbReference type="InterPro" id="IPR050090">
    <property type="entry name" value="Tyrosine_recombinase_XerCD"/>
</dbReference>
<evidence type="ECO:0000259" key="5">
    <source>
        <dbReference type="PROSITE" id="PS51900"/>
    </source>
</evidence>
<gene>
    <name evidence="6" type="ORF">KP004_01370</name>
</gene>
<dbReference type="PANTHER" id="PTHR30349:SF90">
    <property type="entry name" value="TYROSINE RECOMBINASE XERD"/>
    <property type="match status" value="1"/>
</dbReference>
<dbReference type="PROSITE" id="PS51898">
    <property type="entry name" value="TYR_RECOMBINASE"/>
    <property type="match status" value="1"/>
</dbReference>
<dbReference type="InterPro" id="IPR046668">
    <property type="entry name" value="DUF6538"/>
</dbReference>
<dbReference type="Proteomes" id="UP000683557">
    <property type="component" value="Chromosome"/>
</dbReference>
<feature type="domain" description="Core-binding (CB)" evidence="5">
    <location>
        <begin position="177"/>
        <end position="273"/>
    </location>
</feature>
<evidence type="ECO:0000256" key="1">
    <source>
        <dbReference type="ARBA" id="ARBA00022908"/>
    </source>
</evidence>
<dbReference type="InterPro" id="IPR002104">
    <property type="entry name" value="Integrase_catalytic"/>
</dbReference>
<evidence type="ECO:0000256" key="2">
    <source>
        <dbReference type="PROSITE-ProRule" id="PRU01248"/>
    </source>
</evidence>
<evidence type="ECO:0000259" key="4">
    <source>
        <dbReference type="PROSITE" id="PS51898"/>
    </source>
</evidence>
<dbReference type="PROSITE" id="PS51900">
    <property type="entry name" value="CB"/>
    <property type="match status" value="1"/>
</dbReference>
<feature type="domain" description="Tyr recombinase" evidence="4">
    <location>
        <begin position="295"/>
        <end position="481"/>
    </location>
</feature>
<dbReference type="PANTHER" id="PTHR30349">
    <property type="entry name" value="PHAGE INTEGRASE-RELATED"/>
    <property type="match status" value="1"/>
</dbReference>
<evidence type="ECO:0000313" key="6">
    <source>
        <dbReference type="EMBL" id="QWV93873.1"/>
    </source>
</evidence>
<proteinExistence type="predicted"/>
<dbReference type="Pfam" id="PF00589">
    <property type="entry name" value="Phage_integrase"/>
    <property type="match status" value="1"/>
</dbReference>
<name>A0ABX8J6D1_9BACT</name>
<reference evidence="6 7" key="1">
    <citation type="submission" date="2021-06" db="EMBL/GenBank/DDBJ databases">
        <title>Gemonas diversity in paddy soil.</title>
        <authorList>
            <person name="Liu G."/>
        </authorList>
    </citation>
    <scope>NUCLEOTIDE SEQUENCE [LARGE SCALE GENOMIC DNA]</scope>
    <source>
        <strain evidence="6 7">RG10</strain>
    </source>
</reference>
<feature type="compositionally biased region" description="Pro residues" evidence="3">
    <location>
        <begin position="159"/>
        <end position="172"/>
    </location>
</feature>
<keyword evidence="1" id="KW-0229">DNA integration</keyword>
<protein>
    <recommendedName>
        <fullName evidence="8">Tyr recombinase domain-containing protein</fullName>
    </recommendedName>
</protein>
<evidence type="ECO:0000256" key="3">
    <source>
        <dbReference type="SAM" id="MobiDB-lite"/>
    </source>
</evidence>
<dbReference type="EMBL" id="CP076723">
    <property type="protein sequence ID" value="QWV93873.1"/>
    <property type="molecule type" value="Genomic_DNA"/>
</dbReference>
<organism evidence="6 7">
    <name type="scientific">Geomonas oryzisoli</name>
    <dbReference type="NCBI Taxonomy" id="2847992"/>
    <lineage>
        <taxon>Bacteria</taxon>
        <taxon>Pseudomonadati</taxon>
        <taxon>Thermodesulfobacteriota</taxon>
        <taxon>Desulfuromonadia</taxon>
        <taxon>Geobacterales</taxon>
        <taxon>Geobacteraceae</taxon>
        <taxon>Geomonas</taxon>
    </lineage>
</organism>
<dbReference type="RefSeq" id="WP_216800609.1">
    <property type="nucleotide sequence ID" value="NZ_CP076723.1"/>
</dbReference>
<evidence type="ECO:0008006" key="8">
    <source>
        <dbReference type="Google" id="ProtNLM"/>
    </source>
</evidence>
<keyword evidence="7" id="KW-1185">Reference proteome</keyword>
<keyword evidence="2" id="KW-0238">DNA-binding</keyword>
<dbReference type="InterPro" id="IPR044068">
    <property type="entry name" value="CB"/>
</dbReference>